<name>A0A1H8QEE7_9GAMM</name>
<dbReference type="InterPro" id="IPR000792">
    <property type="entry name" value="Tscrpt_reg_LuxR_C"/>
</dbReference>
<accession>A0A1H8QEE7</accession>
<dbReference type="CDD" id="cd17535">
    <property type="entry name" value="REC_NarL-like"/>
    <property type="match status" value="1"/>
</dbReference>
<keyword evidence="4" id="KW-0238">DNA-binding</keyword>
<dbReference type="PROSITE" id="PS50110">
    <property type="entry name" value="RESPONSE_REGULATORY"/>
    <property type="match status" value="1"/>
</dbReference>
<dbReference type="GO" id="GO:0006355">
    <property type="term" value="P:regulation of DNA-templated transcription"/>
    <property type="evidence" value="ECO:0007669"/>
    <property type="project" value="InterPro"/>
</dbReference>
<evidence type="ECO:0000259" key="8">
    <source>
        <dbReference type="PROSITE" id="PS50110"/>
    </source>
</evidence>
<keyword evidence="2" id="KW-0902">Two-component regulatory system</keyword>
<dbReference type="SMART" id="SM00448">
    <property type="entry name" value="REC"/>
    <property type="match status" value="1"/>
</dbReference>
<dbReference type="SUPFAM" id="SSF52172">
    <property type="entry name" value="CheY-like"/>
    <property type="match status" value="1"/>
</dbReference>
<dbReference type="Pfam" id="PF00072">
    <property type="entry name" value="Response_reg"/>
    <property type="match status" value="1"/>
</dbReference>
<evidence type="ECO:0000313" key="9">
    <source>
        <dbReference type="EMBL" id="SEO52153.1"/>
    </source>
</evidence>
<evidence type="ECO:0000256" key="6">
    <source>
        <dbReference type="PROSITE-ProRule" id="PRU00169"/>
    </source>
</evidence>
<dbReference type="Pfam" id="PF00196">
    <property type="entry name" value="GerE"/>
    <property type="match status" value="1"/>
</dbReference>
<evidence type="ECO:0000256" key="5">
    <source>
        <dbReference type="ARBA" id="ARBA00023163"/>
    </source>
</evidence>
<organism evidence="9 10">
    <name type="scientific">Aquisalimonas asiatica</name>
    <dbReference type="NCBI Taxonomy" id="406100"/>
    <lineage>
        <taxon>Bacteria</taxon>
        <taxon>Pseudomonadati</taxon>
        <taxon>Pseudomonadota</taxon>
        <taxon>Gammaproteobacteria</taxon>
        <taxon>Chromatiales</taxon>
        <taxon>Ectothiorhodospiraceae</taxon>
        <taxon>Aquisalimonas</taxon>
    </lineage>
</organism>
<dbReference type="PANTHER" id="PTHR43214:SF3">
    <property type="entry name" value="RESPONSE REGULATOR UVRY"/>
    <property type="match status" value="1"/>
</dbReference>
<dbReference type="Gene3D" id="3.40.50.2300">
    <property type="match status" value="1"/>
</dbReference>
<dbReference type="InterPro" id="IPR016032">
    <property type="entry name" value="Sig_transdc_resp-reg_C-effctor"/>
</dbReference>
<evidence type="ECO:0000313" key="10">
    <source>
        <dbReference type="Proteomes" id="UP000199657"/>
    </source>
</evidence>
<dbReference type="AlphaFoldDB" id="A0A1H8QEE7"/>
<dbReference type="InterPro" id="IPR039420">
    <property type="entry name" value="WalR-like"/>
</dbReference>
<feature type="domain" description="Response regulatory" evidence="8">
    <location>
        <begin position="2"/>
        <end position="118"/>
    </location>
</feature>
<dbReference type="Proteomes" id="UP000199657">
    <property type="component" value="Unassembled WGS sequence"/>
</dbReference>
<dbReference type="GO" id="GO:0000160">
    <property type="term" value="P:phosphorelay signal transduction system"/>
    <property type="evidence" value="ECO:0007669"/>
    <property type="project" value="UniProtKB-KW"/>
</dbReference>
<evidence type="ECO:0000256" key="3">
    <source>
        <dbReference type="ARBA" id="ARBA00023015"/>
    </source>
</evidence>
<keyword evidence="10" id="KW-1185">Reference proteome</keyword>
<evidence type="ECO:0000256" key="2">
    <source>
        <dbReference type="ARBA" id="ARBA00023012"/>
    </source>
</evidence>
<dbReference type="SMART" id="SM00421">
    <property type="entry name" value="HTH_LUXR"/>
    <property type="match status" value="1"/>
</dbReference>
<dbReference type="PRINTS" id="PR00038">
    <property type="entry name" value="HTHLUXR"/>
</dbReference>
<dbReference type="InterPro" id="IPR001789">
    <property type="entry name" value="Sig_transdc_resp-reg_receiver"/>
</dbReference>
<dbReference type="PROSITE" id="PS50043">
    <property type="entry name" value="HTH_LUXR_2"/>
    <property type="match status" value="1"/>
</dbReference>
<dbReference type="OrthoDB" id="9796655at2"/>
<feature type="domain" description="HTH luxR-type" evidence="7">
    <location>
        <begin position="141"/>
        <end position="206"/>
    </location>
</feature>
<dbReference type="STRING" id="406100.SAMN04488052_101508"/>
<keyword evidence="1 6" id="KW-0597">Phosphoprotein</keyword>
<dbReference type="CDD" id="cd06170">
    <property type="entry name" value="LuxR_C_like"/>
    <property type="match status" value="1"/>
</dbReference>
<dbReference type="GO" id="GO:0003677">
    <property type="term" value="F:DNA binding"/>
    <property type="evidence" value="ECO:0007669"/>
    <property type="project" value="UniProtKB-KW"/>
</dbReference>
<proteinExistence type="predicted"/>
<evidence type="ECO:0000256" key="4">
    <source>
        <dbReference type="ARBA" id="ARBA00023125"/>
    </source>
</evidence>
<keyword evidence="5" id="KW-0804">Transcription</keyword>
<dbReference type="NCBIfam" id="NF007018">
    <property type="entry name" value="PRK09483.1"/>
    <property type="match status" value="1"/>
</dbReference>
<dbReference type="SUPFAM" id="SSF46894">
    <property type="entry name" value="C-terminal effector domain of the bipartite response regulators"/>
    <property type="match status" value="1"/>
</dbReference>
<dbReference type="InterPro" id="IPR011006">
    <property type="entry name" value="CheY-like_superfamily"/>
</dbReference>
<sequence length="212" mass="23521">MKVILVDDHQLVRSGIRRLLDDAEDIDVVGEAASGEDALQLVRERQPDVVLMDVSMPGIGGLEATRKLLRISPDLKIIALTIHVEEPYPSRLMEAGAMGYITKGCDEKEIVGAIRSVGRGERYIGAEIARQMALAGFDGSRGKGLDKLSQREIQVMMMVTQGYKMQEISDTLCLSPKTVSTYRYRLYEKLGVDTDVELTHLAIRHGMIDQMS</sequence>
<dbReference type="InterPro" id="IPR058245">
    <property type="entry name" value="NreC/VraR/RcsB-like_REC"/>
</dbReference>
<dbReference type="EMBL" id="FOEG01000001">
    <property type="protein sequence ID" value="SEO52153.1"/>
    <property type="molecule type" value="Genomic_DNA"/>
</dbReference>
<gene>
    <name evidence="9" type="ORF">SAMN04488052_101508</name>
</gene>
<evidence type="ECO:0000256" key="1">
    <source>
        <dbReference type="ARBA" id="ARBA00022553"/>
    </source>
</evidence>
<dbReference type="PANTHER" id="PTHR43214">
    <property type="entry name" value="TWO-COMPONENT RESPONSE REGULATOR"/>
    <property type="match status" value="1"/>
</dbReference>
<evidence type="ECO:0000259" key="7">
    <source>
        <dbReference type="PROSITE" id="PS50043"/>
    </source>
</evidence>
<reference evidence="9 10" key="1">
    <citation type="submission" date="2016-10" db="EMBL/GenBank/DDBJ databases">
        <authorList>
            <person name="de Groot N.N."/>
        </authorList>
    </citation>
    <scope>NUCLEOTIDE SEQUENCE [LARGE SCALE GENOMIC DNA]</scope>
    <source>
        <strain evidence="9 10">CGMCC 1.6291</strain>
    </source>
</reference>
<dbReference type="RefSeq" id="WP_091639646.1">
    <property type="nucleotide sequence ID" value="NZ_FOEG01000001.1"/>
</dbReference>
<protein>
    <submittedName>
        <fullName evidence="9">Two component transcriptional regulator, LuxR family</fullName>
    </submittedName>
</protein>
<feature type="modified residue" description="4-aspartylphosphate" evidence="6">
    <location>
        <position position="53"/>
    </location>
</feature>
<keyword evidence="3" id="KW-0805">Transcription regulation</keyword>